<gene>
    <name evidence="2" type="ORF">BVC80_1689g11</name>
</gene>
<reference evidence="2 3" key="1">
    <citation type="journal article" date="2017" name="Mol. Plant">
        <title>The Genome of Medicinal Plant Macleaya cordata Provides New Insights into Benzylisoquinoline Alkaloids Metabolism.</title>
        <authorList>
            <person name="Liu X."/>
            <person name="Liu Y."/>
            <person name="Huang P."/>
            <person name="Ma Y."/>
            <person name="Qing Z."/>
            <person name="Tang Q."/>
            <person name="Cao H."/>
            <person name="Cheng P."/>
            <person name="Zheng Y."/>
            <person name="Yuan Z."/>
            <person name="Zhou Y."/>
            <person name="Liu J."/>
            <person name="Tang Z."/>
            <person name="Zhuo Y."/>
            <person name="Zhang Y."/>
            <person name="Yu L."/>
            <person name="Huang J."/>
            <person name="Yang P."/>
            <person name="Peng Q."/>
            <person name="Zhang J."/>
            <person name="Jiang W."/>
            <person name="Zhang Z."/>
            <person name="Lin K."/>
            <person name="Ro D.K."/>
            <person name="Chen X."/>
            <person name="Xiong X."/>
            <person name="Shang Y."/>
            <person name="Huang S."/>
            <person name="Zeng J."/>
        </authorList>
    </citation>
    <scope>NUCLEOTIDE SEQUENCE [LARGE SCALE GENOMIC DNA]</scope>
    <source>
        <strain evidence="3">cv. BLH2017</strain>
        <tissue evidence="2">Root</tissue>
    </source>
</reference>
<evidence type="ECO:0000313" key="2">
    <source>
        <dbReference type="EMBL" id="OVA19824.1"/>
    </source>
</evidence>
<evidence type="ECO:0000313" key="3">
    <source>
        <dbReference type="Proteomes" id="UP000195402"/>
    </source>
</evidence>
<keyword evidence="3" id="KW-1185">Reference proteome</keyword>
<dbReference type="PANTHER" id="PTHR37194">
    <property type="entry name" value="T2E6.7-RELATED"/>
    <property type="match status" value="1"/>
</dbReference>
<dbReference type="PANTHER" id="PTHR37194:SF2">
    <property type="entry name" value="T2E6.7-RELATED"/>
    <property type="match status" value="1"/>
</dbReference>
<organism evidence="2 3">
    <name type="scientific">Macleaya cordata</name>
    <name type="common">Five-seeded plume-poppy</name>
    <name type="synonym">Bocconia cordata</name>
    <dbReference type="NCBI Taxonomy" id="56857"/>
    <lineage>
        <taxon>Eukaryota</taxon>
        <taxon>Viridiplantae</taxon>
        <taxon>Streptophyta</taxon>
        <taxon>Embryophyta</taxon>
        <taxon>Tracheophyta</taxon>
        <taxon>Spermatophyta</taxon>
        <taxon>Magnoliopsida</taxon>
        <taxon>Ranunculales</taxon>
        <taxon>Papaveraceae</taxon>
        <taxon>Papaveroideae</taxon>
        <taxon>Macleaya</taxon>
    </lineage>
</organism>
<dbReference type="EMBL" id="MVGT01000169">
    <property type="protein sequence ID" value="OVA19824.1"/>
    <property type="molecule type" value="Genomic_DNA"/>
</dbReference>
<dbReference type="AlphaFoldDB" id="A0A200RAT4"/>
<dbReference type="OrthoDB" id="653441at2759"/>
<dbReference type="Proteomes" id="UP000195402">
    <property type="component" value="Unassembled WGS sequence"/>
</dbReference>
<sequence length="95" mass="10508">MGDQNGDVAVPRSTQVKATLCLGLEKHHINGTNAVLSEQLISMKRESMMILKDFITKHNIPNDVPDEAVEESSSEDDDDAGEALENLSERSKKRK</sequence>
<dbReference type="FunCoup" id="A0A200RAT4">
    <property type="interactions" value="483"/>
</dbReference>
<proteinExistence type="predicted"/>
<protein>
    <submittedName>
        <fullName evidence="2">Uncharacterized protein</fullName>
    </submittedName>
</protein>
<dbReference type="OMA" id="MDAQMQE"/>
<comment type="caution">
    <text evidence="2">The sequence shown here is derived from an EMBL/GenBank/DDBJ whole genome shotgun (WGS) entry which is preliminary data.</text>
</comment>
<feature type="region of interest" description="Disordered" evidence="1">
    <location>
        <begin position="59"/>
        <end position="95"/>
    </location>
</feature>
<dbReference type="InParanoid" id="A0A200RAT4"/>
<feature type="compositionally biased region" description="Acidic residues" evidence="1">
    <location>
        <begin position="64"/>
        <end position="82"/>
    </location>
</feature>
<name>A0A200RAT4_MACCD</name>
<accession>A0A200RAT4</accession>
<evidence type="ECO:0000256" key="1">
    <source>
        <dbReference type="SAM" id="MobiDB-lite"/>
    </source>
</evidence>